<feature type="chain" id="PRO_5041373692" description="Outer membrane protein beta-barrel domain-containing protein" evidence="1">
    <location>
        <begin position="18"/>
        <end position="145"/>
    </location>
</feature>
<accession>A0AA42BME9</accession>
<sequence>MKKFWLMILLYTPFTHALESDAAYEFSAGVGHQYAGVLGAQFSYKSDVTKYYGSLGLYGAAVGFETTFAANPKHTWGIVIGVEPFMSEDGYLFGVYNYHFEGFANDGFVIGAGIGVSRQDEYGFFGDNKNIESKTVMTLNLGYKF</sequence>
<evidence type="ECO:0000313" key="3">
    <source>
        <dbReference type="Proteomes" id="UP001165413"/>
    </source>
</evidence>
<evidence type="ECO:0000313" key="2">
    <source>
        <dbReference type="EMBL" id="MCP3429745.1"/>
    </source>
</evidence>
<keyword evidence="1" id="KW-0732">Signal</keyword>
<proteinExistence type="predicted"/>
<dbReference type="EMBL" id="JANATA010000034">
    <property type="protein sequence ID" value="MCP3429745.1"/>
    <property type="molecule type" value="Genomic_DNA"/>
</dbReference>
<evidence type="ECO:0008006" key="4">
    <source>
        <dbReference type="Google" id="ProtNLM"/>
    </source>
</evidence>
<dbReference type="RefSeq" id="WP_254102459.1">
    <property type="nucleotide sequence ID" value="NZ_JANATA010000034.1"/>
</dbReference>
<protein>
    <recommendedName>
        <fullName evidence="4">Outer membrane protein beta-barrel domain-containing protein</fullName>
    </recommendedName>
</protein>
<organism evidence="2 3">
    <name type="scientific">Opacimonas viscosa</name>
    <dbReference type="NCBI Taxonomy" id="2961944"/>
    <lineage>
        <taxon>Bacteria</taxon>
        <taxon>Pseudomonadati</taxon>
        <taxon>Pseudomonadota</taxon>
        <taxon>Gammaproteobacteria</taxon>
        <taxon>Alteromonadales</taxon>
        <taxon>Alteromonadaceae</taxon>
        <taxon>Opacimonas</taxon>
    </lineage>
</organism>
<keyword evidence="3" id="KW-1185">Reference proteome</keyword>
<evidence type="ECO:0000256" key="1">
    <source>
        <dbReference type="SAM" id="SignalP"/>
    </source>
</evidence>
<dbReference type="AlphaFoldDB" id="A0AA42BME9"/>
<gene>
    <name evidence="2" type="ORF">NLF92_12435</name>
</gene>
<reference evidence="2" key="1">
    <citation type="submission" date="2022-07" db="EMBL/GenBank/DDBJ databases">
        <title>Characterization of the Novel Bacterium Alteromonas immobilis LMIT006 and Alteromonas gregis LMIT007.</title>
        <authorList>
            <person name="Lin X."/>
        </authorList>
    </citation>
    <scope>NUCLEOTIDE SEQUENCE</scope>
    <source>
        <strain evidence="2">LMIT007</strain>
    </source>
</reference>
<dbReference type="Proteomes" id="UP001165413">
    <property type="component" value="Unassembled WGS sequence"/>
</dbReference>
<comment type="caution">
    <text evidence="2">The sequence shown here is derived from an EMBL/GenBank/DDBJ whole genome shotgun (WGS) entry which is preliminary data.</text>
</comment>
<name>A0AA42BME9_9ALTE</name>
<feature type="signal peptide" evidence="1">
    <location>
        <begin position="1"/>
        <end position="17"/>
    </location>
</feature>